<keyword evidence="1" id="KW-1133">Transmembrane helix</keyword>
<dbReference type="Proteomes" id="UP000265725">
    <property type="component" value="Chromosome"/>
</dbReference>
<feature type="transmembrane region" description="Helical" evidence="1">
    <location>
        <begin position="139"/>
        <end position="157"/>
    </location>
</feature>
<dbReference type="InterPro" id="IPR012867">
    <property type="entry name" value="DUF1648"/>
</dbReference>
<evidence type="ECO:0000256" key="1">
    <source>
        <dbReference type="SAM" id="Phobius"/>
    </source>
</evidence>
<evidence type="ECO:0000313" key="5">
    <source>
        <dbReference type="Proteomes" id="UP000265725"/>
    </source>
</evidence>
<dbReference type="PIRSF" id="PIRSF032908">
    <property type="entry name" value="UCP032908"/>
    <property type="match status" value="1"/>
</dbReference>
<evidence type="ECO:0000259" key="3">
    <source>
        <dbReference type="Pfam" id="PF19124"/>
    </source>
</evidence>
<dbReference type="Pfam" id="PF19124">
    <property type="entry name" value="DUF5808"/>
    <property type="match status" value="1"/>
</dbReference>
<keyword evidence="5" id="KW-1185">Reference proteome</keyword>
<accession>A0A385YWK4</accession>
<keyword evidence="1" id="KW-0812">Transmembrane</keyword>
<dbReference type="InterPro" id="IPR014574">
    <property type="entry name" value="UCP032908"/>
</dbReference>
<organism evidence="4 5">
    <name type="scientific">Paenisporosarcina cavernae</name>
    <dbReference type="NCBI Taxonomy" id="2320858"/>
    <lineage>
        <taxon>Bacteria</taxon>
        <taxon>Bacillati</taxon>
        <taxon>Bacillota</taxon>
        <taxon>Bacilli</taxon>
        <taxon>Bacillales</taxon>
        <taxon>Caryophanaceae</taxon>
        <taxon>Paenisporosarcina</taxon>
    </lineage>
</organism>
<feature type="transmembrane region" description="Helical" evidence="1">
    <location>
        <begin position="266"/>
        <end position="287"/>
    </location>
</feature>
<evidence type="ECO:0000313" key="4">
    <source>
        <dbReference type="EMBL" id="AYC30660.1"/>
    </source>
</evidence>
<name>A0A385YWK4_9BACL</name>
<feature type="transmembrane region" description="Helical" evidence="1">
    <location>
        <begin position="229"/>
        <end position="254"/>
    </location>
</feature>
<feature type="domain" description="DUF1648" evidence="2">
    <location>
        <begin position="149"/>
        <end position="192"/>
    </location>
</feature>
<dbReference type="KEGG" id="paek:D3873_12810"/>
<evidence type="ECO:0000259" key="2">
    <source>
        <dbReference type="Pfam" id="PF07853"/>
    </source>
</evidence>
<dbReference type="InterPro" id="IPR043831">
    <property type="entry name" value="DUF5808"/>
</dbReference>
<dbReference type="RefSeq" id="WP_119884373.1">
    <property type="nucleotide sequence ID" value="NZ_CP032418.1"/>
</dbReference>
<feature type="transmembrane region" description="Helical" evidence="1">
    <location>
        <begin position="349"/>
        <end position="368"/>
    </location>
</feature>
<keyword evidence="1" id="KW-0472">Membrane</keyword>
<gene>
    <name evidence="4" type="ORF">D3873_12810</name>
</gene>
<dbReference type="AlphaFoldDB" id="A0A385YWK4"/>
<dbReference type="GO" id="GO:0009636">
    <property type="term" value="P:response to toxic substance"/>
    <property type="evidence" value="ECO:0007669"/>
    <property type="project" value="TreeGrafter"/>
</dbReference>
<dbReference type="PANTHER" id="PTHR37810:SF9">
    <property type="entry name" value="MEMBRANE PROTEIN"/>
    <property type="match status" value="1"/>
</dbReference>
<reference evidence="5" key="1">
    <citation type="submission" date="2018-09" db="EMBL/GenBank/DDBJ databases">
        <authorList>
            <person name="Zhu H."/>
        </authorList>
    </citation>
    <scope>NUCLEOTIDE SEQUENCE [LARGE SCALE GENOMIC DNA]</scope>
    <source>
        <strain evidence="5">K2R23-3</strain>
    </source>
</reference>
<feature type="transmembrane region" description="Helical" evidence="1">
    <location>
        <begin position="51"/>
        <end position="69"/>
    </location>
</feature>
<feature type="transmembrane region" description="Helical" evidence="1">
    <location>
        <begin position="81"/>
        <end position="101"/>
    </location>
</feature>
<dbReference type="OrthoDB" id="157646at2"/>
<feature type="domain" description="DUF5808" evidence="3">
    <location>
        <begin position="326"/>
        <end position="351"/>
    </location>
</feature>
<protein>
    <submittedName>
        <fullName evidence="4">DUF1648 domain-containing protein</fullName>
    </submittedName>
</protein>
<feature type="transmembrane region" description="Helical" evidence="1">
    <location>
        <begin position="184"/>
        <end position="208"/>
    </location>
</feature>
<dbReference type="Pfam" id="PF07853">
    <property type="entry name" value="DUF1648"/>
    <property type="match status" value="1"/>
</dbReference>
<sequence>MAMWLFVIILIFTFTLQAIIPYYIRETEVFGIRIPEEYVHDERIVQLKKRYTLLLLLLEVVFIGAYLLANVILEWNEASQSFWGASSLFVGMVVSLGLYVIHHQKVRAWKQKENWASGRRVKKVIDTSFRHRLELIPSYFYVIPMIFSIAIGVLLLVKYDELPNSIPVHWGPTGEVDGFANKRIATVISLPVSLLFIQGLLWFFRLSLAKSGANLQVRAKKRSLEQQLAFRKFTSWLLLFISIAITVLLGYAQLSILYPDFGTAKGMMILSVLFVMGILGAVLIYTLKVGQSGSRYTTMEDEEVGDTSTDSLEDHHWKYGLFYVNKNDPSIVVEKRFGIGWTLNFGQPFAWGIVFVFIVFMIFIGFTTK</sequence>
<proteinExistence type="predicted"/>
<dbReference type="PANTHER" id="PTHR37810">
    <property type="entry name" value="IMMUNITY PROTEIN SDPI"/>
    <property type="match status" value="1"/>
</dbReference>
<dbReference type="EMBL" id="CP032418">
    <property type="protein sequence ID" value="AYC30660.1"/>
    <property type="molecule type" value="Genomic_DNA"/>
</dbReference>
<feature type="transmembrane region" description="Helical" evidence="1">
    <location>
        <begin position="6"/>
        <end position="24"/>
    </location>
</feature>